<protein>
    <submittedName>
        <fullName evidence="5">Transcriptional regulator</fullName>
    </submittedName>
</protein>
<dbReference type="OrthoDB" id="7052061at2"/>
<feature type="DNA-binding region" description="OmpR/PhoB-type" evidence="2">
    <location>
        <begin position="1"/>
        <end position="93"/>
    </location>
</feature>
<gene>
    <name evidence="5" type="ORF">WG68_07150</name>
</gene>
<dbReference type="InterPro" id="IPR036388">
    <property type="entry name" value="WH-like_DNA-bd_sf"/>
</dbReference>
<dbReference type="PATRIC" id="fig|336831.14.peg.1336"/>
<keyword evidence="3" id="KW-1133">Transmembrane helix</keyword>
<evidence type="ECO:0000313" key="6">
    <source>
        <dbReference type="Proteomes" id="UP000034228"/>
    </source>
</evidence>
<dbReference type="STRING" id="336831.WG68_07150"/>
<feature type="domain" description="OmpR/PhoB-type" evidence="4">
    <location>
        <begin position="1"/>
        <end position="93"/>
    </location>
</feature>
<keyword evidence="3" id="KW-0472">Membrane</keyword>
<dbReference type="Pfam" id="PF00486">
    <property type="entry name" value="Trans_reg_C"/>
    <property type="match status" value="1"/>
</dbReference>
<dbReference type="CDD" id="cd00383">
    <property type="entry name" value="trans_reg_C"/>
    <property type="match status" value="1"/>
</dbReference>
<reference evidence="5 6" key="1">
    <citation type="submission" date="2015-03" db="EMBL/GenBank/DDBJ databases">
        <title>Draft genome sequences of two protease-producing strains of Arsukibacterium isolated from two cold and alkaline environments.</title>
        <authorList>
            <person name="Lylloff J.E."/>
            <person name="Skov L.B."/>
            <person name="Jepsen M."/>
            <person name="Hallin P.F."/>
            <person name="Sorensen S.J."/>
            <person name="Stougaard P."/>
            <person name="Glaring M.A."/>
        </authorList>
    </citation>
    <scope>NUCLEOTIDE SEQUENCE [LARGE SCALE GENOMIC DNA]</scope>
    <source>
        <strain evidence="5 6">GCM72</strain>
    </source>
</reference>
<dbReference type="InterPro" id="IPR001867">
    <property type="entry name" value="OmpR/PhoB-type_DNA-bd"/>
</dbReference>
<dbReference type="RefSeq" id="WP_046556983.1">
    <property type="nucleotide sequence ID" value="NZ_LAHO01000005.1"/>
</dbReference>
<evidence type="ECO:0000256" key="2">
    <source>
        <dbReference type="PROSITE-ProRule" id="PRU01091"/>
    </source>
</evidence>
<keyword evidence="6" id="KW-1185">Reference proteome</keyword>
<dbReference type="AlphaFoldDB" id="A0A0M2V907"/>
<accession>A0A0M2V907</accession>
<dbReference type="GO" id="GO:0003677">
    <property type="term" value="F:DNA binding"/>
    <property type="evidence" value="ECO:0007669"/>
    <property type="project" value="UniProtKB-UniRule"/>
</dbReference>
<keyword evidence="3" id="KW-0812">Transmembrane</keyword>
<keyword evidence="1 2" id="KW-0238">DNA-binding</keyword>
<comment type="caution">
    <text evidence="5">The sequence shown here is derived from an EMBL/GenBank/DDBJ whole genome shotgun (WGS) entry which is preliminary data.</text>
</comment>
<evidence type="ECO:0000256" key="3">
    <source>
        <dbReference type="SAM" id="Phobius"/>
    </source>
</evidence>
<dbReference type="InterPro" id="IPR016032">
    <property type="entry name" value="Sig_transdc_resp-reg_C-effctor"/>
</dbReference>
<evidence type="ECO:0000256" key="1">
    <source>
        <dbReference type="ARBA" id="ARBA00023125"/>
    </source>
</evidence>
<dbReference type="GO" id="GO:0000160">
    <property type="term" value="P:phosphorelay signal transduction system"/>
    <property type="evidence" value="ECO:0007669"/>
    <property type="project" value="InterPro"/>
</dbReference>
<dbReference type="GO" id="GO:0006355">
    <property type="term" value="P:regulation of DNA-templated transcription"/>
    <property type="evidence" value="ECO:0007669"/>
    <property type="project" value="InterPro"/>
</dbReference>
<organism evidence="5 6">
    <name type="scientific">Arsukibacterium ikkense</name>
    <dbReference type="NCBI Taxonomy" id="336831"/>
    <lineage>
        <taxon>Bacteria</taxon>
        <taxon>Pseudomonadati</taxon>
        <taxon>Pseudomonadota</taxon>
        <taxon>Gammaproteobacteria</taxon>
        <taxon>Chromatiales</taxon>
        <taxon>Chromatiaceae</taxon>
        <taxon>Arsukibacterium</taxon>
    </lineage>
</organism>
<dbReference type="SMART" id="SM00862">
    <property type="entry name" value="Trans_reg_C"/>
    <property type="match status" value="1"/>
</dbReference>
<name>A0A0M2V907_9GAMM</name>
<dbReference type="SUPFAM" id="SSF46894">
    <property type="entry name" value="C-terminal effector domain of the bipartite response regulators"/>
    <property type="match status" value="1"/>
</dbReference>
<dbReference type="EMBL" id="LAHO01000005">
    <property type="protein sequence ID" value="KKO46125.1"/>
    <property type="molecule type" value="Genomic_DNA"/>
</dbReference>
<evidence type="ECO:0000313" key="5">
    <source>
        <dbReference type="EMBL" id="KKO46125.1"/>
    </source>
</evidence>
<feature type="transmembrane region" description="Helical" evidence="3">
    <location>
        <begin position="130"/>
        <end position="151"/>
    </location>
</feature>
<evidence type="ECO:0000259" key="4">
    <source>
        <dbReference type="PROSITE" id="PS51755"/>
    </source>
</evidence>
<proteinExistence type="predicted"/>
<dbReference type="PROSITE" id="PS51755">
    <property type="entry name" value="OMPR_PHOB"/>
    <property type="match status" value="1"/>
</dbReference>
<sequence length="608" mass="68562">MRYRFKEFEFDSTSLRLTQNGNTLAIRHNEAKVLALLLERSDNVVSKADILCHIWQNKVVSEQAVFQNISHLRNLFGNDAIKTLSKRGYQWQLTTELAAEDNPPTADARHFPLPSPPPSTAAARVKKPAYWGYAVLASMVLLLLSVIYMPAAPDKGTTHSALNIAYIPITAPQGAPGLTLHDNADFAFTPLTQLNTDQFEMSAELEYPALQSAHPFVLTGHLRSHQQQMYLDFLLKGPAADWQGQLTASSTDELLQRLLQHLKQPFLYQFLSQPQASGLKQANLSIAHQQQPDDLIILGQLVSAYIEQGELDRAMVMAEKLESSAQSQHNAQQLGNALLYQSRILTRKDLFELSARKLRLAIGQFEAINDLKRQADAWHAQSWLDFINNDYLAVKASLLKSAQLADDAKDKTRQLDALTYLSVLASKFGQQQDKYHYLHQAEAKMNEYQLPIYHFAKVPFHYAIFAATPSDKEPHLKQVLEFTALTPDHWVAQSSRQQLLQHYISQNRLTEAQSLVDSLASDNAENSYLKTILAQAMQQTEAMILYGRRTFEQAHLAGNKYISLDVALLLCGSQDARVSCDFYSQYIDNNATANWRRHNELMLAALNL</sequence>
<dbReference type="Gene3D" id="1.10.10.10">
    <property type="entry name" value="Winged helix-like DNA-binding domain superfamily/Winged helix DNA-binding domain"/>
    <property type="match status" value="1"/>
</dbReference>
<dbReference type="Proteomes" id="UP000034228">
    <property type="component" value="Unassembled WGS sequence"/>
</dbReference>